<feature type="domain" description="EGF-like" evidence="13">
    <location>
        <begin position="437"/>
        <end position="477"/>
    </location>
</feature>
<dbReference type="InterPro" id="IPR000152">
    <property type="entry name" value="EGF-type_Asp/Asn_hydroxyl_site"/>
</dbReference>
<name>A0AAV7K7N2_9METZ</name>
<dbReference type="SMART" id="SM00181">
    <property type="entry name" value="EGF"/>
    <property type="match status" value="16"/>
</dbReference>
<dbReference type="PROSITE" id="PS00010">
    <property type="entry name" value="ASX_HYDROXYL"/>
    <property type="match status" value="9"/>
</dbReference>
<dbReference type="GO" id="GO:0005112">
    <property type="term" value="F:Notch binding"/>
    <property type="evidence" value="ECO:0007669"/>
    <property type="project" value="TreeGrafter"/>
</dbReference>
<keyword evidence="16" id="KW-1185">Reference proteome</keyword>
<feature type="signal peptide" evidence="12">
    <location>
        <begin position="1"/>
        <end position="19"/>
    </location>
</feature>
<keyword evidence="3 10" id="KW-0732">Signal</keyword>
<feature type="disulfide bond" evidence="8">
    <location>
        <begin position="381"/>
        <end position="390"/>
    </location>
</feature>
<feature type="disulfide bond" evidence="8">
    <location>
        <begin position="769"/>
        <end position="779"/>
    </location>
</feature>
<feature type="domain" description="EGF-like" evidence="13">
    <location>
        <begin position="479"/>
        <end position="520"/>
    </location>
</feature>
<comment type="subcellular location">
    <subcellularLocation>
        <location evidence="10">Membrane</location>
        <topology evidence="10">Single-pass type I membrane protein</topology>
    </subcellularLocation>
</comment>
<keyword evidence="4 10" id="KW-0677">Repeat</keyword>
<evidence type="ECO:0000256" key="3">
    <source>
        <dbReference type="ARBA" id="ARBA00022729"/>
    </source>
</evidence>
<gene>
    <name evidence="15" type="ORF">LOD99_19</name>
</gene>
<feature type="disulfide bond" evidence="8">
    <location>
        <begin position="675"/>
        <end position="684"/>
    </location>
</feature>
<feature type="disulfide bond" evidence="8">
    <location>
        <begin position="467"/>
        <end position="476"/>
    </location>
</feature>
<comment type="caution">
    <text evidence="8">Lacks conserved residue(s) required for the propagation of feature annotation.</text>
</comment>
<feature type="domain" description="EGF-like" evidence="13">
    <location>
        <begin position="279"/>
        <end position="317"/>
    </location>
</feature>
<dbReference type="Gene3D" id="2.10.25.140">
    <property type="match status" value="1"/>
</dbReference>
<feature type="disulfide bond" evidence="8">
    <location>
        <begin position="753"/>
        <end position="762"/>
    </location>
</feature>
<dbReference type="PROSITE" id="PS01187">
    <property type="entry name" value="EGF_CA"/>
    <property type="match status" value="4"/>
</dbReference>
<keyword evidence="7" id="KW-0325">Glycoprotein</keyword>
<dbReference type="PRINTS" id="PR01983">
    <property type="entry name" value="NOTCH"/>
</dbReference>
<evidence type="ECO:0000259" key="14">
    <source>
        <dbReference type="PROSITE" id="PS51051"/>
    </source>
</evidence>
<dbReference type="Gene3D" id="2.10.25.10">
    <property type="entry name" value="Laminin"/>
    <property type="match status" value="14"/>
</dbReference>
<feature type="domain" description="EGF-like" evidence="13">
    <location>
        <begin position="560"/>
        <end position="597"/>
    </location>
</feature>
<evidence type="ECO:0000256" key="7">
    <source>
        <dbReference type="ARBA" id="ARBA00023180"/>
    </source>
</evidence>
<dbReference type="InterPro" id="IPR009030">
    <property type="entry name" value="Growth_fac_rcpt_cys_sf"/>
</dbReference>
<feature type="disulfide bond" evidence="8">
    <location>
        <begin position="448"/>
        <end position="465"/>
    </location>
</feature>
<protein>
    <recommendedName>
        <fullName evidence="10">Delta-like protein</fullName>
    </recommendedName>
</protein>
<accession>A0AAV7K7N2</accession>
<keyword evidence="2 8" id="KW-0245">EGF-like domain</keyword>
<dbReference type="SMART" id="SM00179">
    <property type="entry name" value="EGF_CA"/>
    <property type="match status" value="11"/>
</dbReference>
<feature type="disulfide bond" evidence="8">
    <location>
        <begin position="344"/>
        <end position="353"/>
    </location>
</feature>
<dbReference type="InterPro" id="IPR001881">
    <property type="entry name" value="EGF-like_Ca-bd_dom"/>
</dbReference>
<feature type="disulfide bond" evidence="8">
    <location>
        <begin position="548"/>
        <end position="557"/>
    </location>
</feature>
<dbReference type="GO" id="GO:0005509">
    <property type="term" value="F:calcium ion binding"/>
    <property type="evidence" value="ECO:0007669"/>
    <property type="project" value="InterPro"/>
</dbReference>
<dbReference type="InterPro" id="IPR018097">
    <property type="entry name" value="EGF_Ca-bd_CS"/>
</dbReference>
<feature type="domain" description="EGF-like" evidence="13">
    <location>
        <begin position="522"/>
        <end position="558"/>
    </location>
</feature>
<evidence type="ECO:0000256" key="11">
    <source>
        <dbReference type="SAM" id="Phobius"/>
    </source>
</evidence>
<dbReference type="EMBL" id="JAKMXF010000111">
    <property type="protein sequence ID" value="KAI6657272.1"/>
    <property type="molecule type" value="Genomic_DNA"/>
</dbReference>
<keyword evidence="10 11" id="KW-0812">Transmembrane</keyword>
<dbReference type="Pfam" id="PF12661">
    <property type="entry name" value="hEGF"/>
    <property type="match status" value="2"/>
</dbReference>
<feature type="domain" description="EGF-like" evidence="13">
    <location>
        <begin position="765"/>
        <end position="803"/>
    </location>
</feature>
<dbReference type="PANTHER" id="PTHR12916:SF9">
    <property type="entry name" value="NEUROGENIC LOCUS NOTCH HOMOLOG PROTEIN 1-RELATED"/>
    <property type="match status" value="1"/>
</dbReference>
<dbReference type="PROSITE" id="PS50026">
    <property type="entry name" value="EGF_3"/>
    <property type="match status" value="14"/>
</dbReference>
<feature type="disulfide bond" evidence="9">
    <location>
        <begin position="203"/>
        <end position="212"/>
    </location>
</feature>
<feature type="disulfide bond" evidence="8">
    <location>
        <begin position="603"/>
        <end position="613"/>
    </location>
</feature>
<dbReference type="PROSITE" id="PS00022">
    <property type="entry name" value="EGF_1"/>
    <property type="match status" value="12"/>
</dbReference>
<evidence type="ECO:0000256" key="4">
    <source>
        <dbReference type="ARBA" id="ARBA00022737"/>
    </source>
</evidence>
<dbReference type="Proteomes" id="UP001165289">
    <property type="component" value="Unassembled WGS sequence"/>
</dbReference>
<feature type="disulfide bond" evidence="8">
    <location>
        <begin position="587"/>
        <end position="596"/>
    </location>
</feature>
<dbReference type="SUPFAM" id="SSF57196">
    <property type="entry name" value="EGF/Laminin"/>
    <property type="match status" value="8"/>
</dbReference>
<dbReference type="InterPro" id="IPR013032">
    <property type="entry name" value="EGF-like_CS"/>
</dbReference>
<feature type="domain" description="EGF-like" evidence="13">
    <location>
        <begin position="686"/>
        <end position="725"/>
    </location>
</feature>
<feature type="disulfide bond" evidence="8">
    <location>
        <begin position="397"/>
        <end position="407"/>
    </location>
</feature>
<feature type="disulfide bond" evidence="8">
    <location>
        <begin position="510"/>
        <end position="519"/>
    </location>
</feature>
<comment type="function">
    <text evidence="10">Putative Notch ligand involved in the mediation of Notch signaling.</text>
</comment>
<evidence type="ECO:0000256" key="2">
    <source>
        <dbReference type="ARBA" id="ARBA00022536"/>
    </source>
</evidence>
<dbReference type="SMART" id="SM00051">
    <property type="entry name" value="DSL"/>
    <property type="match status" value="1"/>
</dbReference>
<keyword evidence="6 8" id="KW-1015">Disulfide bond</keyword>
<feature type="disulfide bond" evidence="8">
    <location>
        <begin position="323"/>
        <end position="333"/>
    </location>
</feature>
<feature type="domain" description="EGF-like" evidence="13">
    <location>
        <begin position="393"/>
        <end position="429"/>
    </location>
</feature>
<dbReference type="Pfam" id="PF01414">
    <property type="entry name" value="DSL"/>
    <property type="match status" value="1"/>
</dbReference>
<evidence type="ECO:0000313" key="15">
    <source>
        <dbReference type="EMBL" id="KAI6657272.1"/>
    </source>
</evidence>
<evidence type="ECO:0000256" key="12">
    <source>
        <dbReference type="SAM" id="SignalP"/>
    </source>
</evidence>
<keyword evidence="10 11" id="KW-0472">Membrane</keyword>
<dbReference type="Gene3D" id="2.60.40.3510">
    <property type="match status" value="1"/>
</dbReference>
<dbReference type="CDD" id="cd00054">
    <property type="entry name" value="EGF_CA"/>
    <property type="match status" value="5"/>
</dbReference>
<sequence length="1041" mass="112556">MRLFIFLCFIAILISPIESSGTIKIEFKTFSRPSGTVADGSCCDPNGCSCDPYFVFCWRGYLTPISSNTCSSGFITTGFYDERNTVNFGAMFSGNAISNPLTQSVNTEFTGRMQIYVEVWDYDIAFGNDFIDKFVVDFTVTSLNTLSTSRTFTGAQGSVMTIGKTLTCSNNYYGTLCSTFCVEHDNNVDGHYTCNPDDGSFVCLNGYTGSGCLTPICTTGCLNGGCTAPFTCNCESGWTGSTCSECIPRMNCDPSGGFCDGPFNCKCNPDYSGNNCQNDLAFCDHNPQVCNDGVCTTTGINASMCTCTDGYTGINCETGIDLCNPDPCVNGGCTNHMTDYDCVCDNGYEDKNCTEVIDNCPTSSCEYGICQNSVGSYTCDCSPGFMGTLCDAEINECHPDPCVTGDCIDFVNGYVCNCTDAGYVGRNCSLAAIDHPNPDYCSVDFNSCLNGATCDTDGAEPFFNCSCLDGYSGAYCGDNTDNCPSDPSSNPCDNDAVCIDLPGNDFRCRCQDGYEGSLCADDINECDLSPCNNDGVCSNFHGGFNCTCTVGFEGDTCIDRTDYCAMGNECANEATCVNNRFNYTCQCVVGFRGDLCLENIDDCMGVFCGNGSCVDGVNTFNCECLDGYIGLECDTELDECVTELSAVILEYPGSSSVCGVYGECFDLLAGFDCICNDRYTGDLCRDVITCADNPCNASNIVECLDGVTDTYECLCLPGFTGPQCEIDIDECAGFPCHNAAPCSDRRNDYFCDCIPPWKGKNCRYDNTSCLPNPCNSGECQDVDLDLGTYNCTCPTYTTGNNCELDLDECTTGDDLCPSDANCTNTIGSYFCECVNEGNGEIDFIIIIFIQLLHYLGLSVEGYLYYVVIPVICFLVIALVIFIFLLFCCCCLIKRSNKKNTQSSEEDHYLSLDVANNYEEIANAQPHDQAVTNNPAYATAGIEFVKEANNPAVTSNPHYAGLQAEENVYQAEPNLSISISAQKIQKSAYNDINDLPVASDFKGLYNDIALHPQADSSLTYSPGVEDNEFRNLSVSFSQEKDL</sequence>
<dbReference type="PANTHER" id="PTHR12916">
    <property type="entry name" value="CYTOCHROME C OXIDASE POLYPEPTIDE VIC-2"/>
    <property type="match status" value="1"/>
</dbReference>
<feature type="disulfide bond" evidence="8">
    <location>
        <begin position="774"/>
        <end position="791"/>
    </location>
</feature>
<dbReference type="InterPro" id="IPR001774">
    <property type="entry name" value="DSL"/>
</dbReference>
<evidence type="ECO:0000256" key="6">
    <source>
        <dbReference type="ARBA" id="ARBA00023157"/>
    </source>
</evidence>
<dbReference type="PROSITE" id="PS01186">
    <property type="entry name" value="EGF_2"/>
    <property type="match status" value="10"/>
</dbReference>
<feature type="domain" description="EGF-like" evidence="13">
    <location>
        <begin position="805"/>
        <end position="840"/>
    </location>
</feature>
<dbReference type="FunFam" id="2.10.25.10:FF:000472">
    <property type="entry name" value="Uncharacterized protein, isoform A"/>
    <property type="match status" value="2"/>
</dbReference>
<dbReference type="SUPFAM" id="SSF57184">
    <property type="entry name" value="Growth factor receptor domain"/>
    <property type="match status" value="1"/>
</dbReference>
<keyword evidence="5" id="KW-0106">Calcium</keyword>
<reference evidence="15 16" key="1">
    <citation type="journal article" date="2023" name="BMC Biol.">
        <title>The compact genome of the sponge Oopsacas minuta (Hexactinellida) is lacking key metazoan core genes.</title>
        <authorList>
            <person name="Santini S."/>
            <person name="Schenkelaars Q."/>
            <person name="Jourda C."/>
            <person name="Duchesne M."/>
            <person name="Belahbib H."/>
            <person name="Rocher C."/>
            <person name="Selva M."/>
            <person name="Riesgo A."/>
            <person name="Vervoort M."/>
            <person name="Leys S.P."/>
            <person name="Kodjabachian L."/>
            <person name="Le Bivic A."/>
            <person name="Borchiellini C."/>
            <person name="Claverie J.M."/>
            <person name="Renard E."/>
        </authorList>
    </citation>
    <scope>NUCLEOTIDE SEQUENCE [LARGE SCALE GENOMIC DNA]</scope>
    <source>
        <strain evidence="15">SPO-2</strain>
    </source>
</reference>
<feature type="transmembrane region" description="Helical" evidence="11">
    <location>
        <begin position="862"/>
        <end position="892"/>
    </location>
</feature>
<keyword evidence="1 10" id="KW-0217">Developmental protein</keyword>
<evidence type="ECO:0000256" key="8">
    <source>
        <dbReference type="PROSITE-ProRule" id="PRU00076"/>
    </source>
</evidence>
<feature type="disulfide bond" evidence="8">
    <location>
        <begin position="360"/>
        <end position="370"/>
    </location>
</feature>
<dbReference type="InterPro" id="IPR049883">
    <property type="entry name" value="NOTCH1_EGF-like"/>
</dbReference>
<organism evidence="15 16">
    <name type="scientific">Oopsacas minuta</name>
    <dbReference type="NCBI Taxonomy" id="111878"/>
    <lineage>
        <taxon>Eukaryota</taxon>
        <taxon>Metazoa</taxon>
        <taxon>Porifera</taxon>
        <taxon>Hexactinellida</taxon>
        <taxon>Hexasterophora</taxon>
        <taxon>Lyssacinosida</taxon>
        <taxon>Leucopsacidae</taxon>
        <taxon>Oopsacas</taxon>
    </lineage>
</organism>
<feature type="domain" description="EGF-like" evidence="13">
    <location>
        <begin position="599"/>
        <end position="634"/>
    </location>
</feature>
<feature type="disulfide bond" evidence="9">
    <location>
        <begin position="168"/>
        <end position="177"/>
    </location>
</feature>
<dbReference type="GO" id="GO:0007219">
    <property type="term" value="P:Notch signaling pathway"/>
    <property type="evidence" value="ECO:0007669"/>
    <property type="project" value="TreeGrafter"/>
</dbReference>
<feature type="domain" description="EGF-like" evidence="13">
    <location>
        <begin position="319"/>
        <end position="354"/>
    </location>
</feature>
<feature type="domain" description="EGF-like" evidence="13">
    <location>
        <begin position="636"/>
        <end position="685"/>
    </location>
</feature>
<feature type="domain" description="DSL" evidence="14">
    <location>
        <begin position="166"/>
        <end position="212"/>
    </location>
</feature>
<evidence type="ECO:0000313" key="16">
    <source>
        <dbReference type="Proteomes" id="UP001165289"/>
    </source>
</evidence>
<comment type="caution">
    <text evidence="15">The sequence shown here is derived from an EMBL/GenBank/DDBJ whole genome shotgun (WGS) entry which is preliminary data.</text>
</comment>
<proteinExistence type="predicted"/>
<dbReference type="PROSITE" id="PS51051">
    <property type="entry name" value="DSL"/>
    <property type="match status" value="1"/>
</dbReference>
<feature type="disulfide bond" evidence="8">
    <location>
        <begin position="307"/>
        <end position="316"/>
    </location>
</feature>
<keyword evidence="10 11" id="KW-1133">Transmembrane helix</keyword>
<feature type="disulfide bond" evidence="8">
    <location>
        <begin position="624"/>
        <end position="633"/>
    </location>
</feature>
<evidence type="ECO:0000256" key="1">
    <source>
        <dbReference type="ARBA" id="ARBA00022473"/>
    </source>
</evidence>
<evidence type="ECO:0000259" key="13">
    <source>
        <dbReference type="PROSITE" id="PS50026"/>
    </source>
</evidence>
<evidence type="ECO:0000256" key="5">
    <source>
        <dbReference type="ARBA" id="ARBA00022837"/>
    </source>
</evidence>
<feature type="domain" description="EGF-like" evidence="13">
    <location>
        <begin position="356"/>
        <end position="391"/>
    </location>
</feature>
<dbReference type="GO" id="GO:0016020">
    <property type="term" value="C:membrane"/>
    <property type="evidence" value="ECO:0007669"/>
    <property type="project" value="UniProtKB-SubCell"/>
</dbReference>
<feature type="disulfide bond" evidence="8">
    <location>
        <begin position="715"/>
        <end position="724"/>
    </location>
</feature>
<feature type="disulfide bond" evidence="8">
    <location>
        <begin position="793"/>
        <end position="802"/>
    </location>
</feature>
<dbReference type="Pfam" id="PF07645">
    <property type="entry name" value="EGF_CA"/>
    <property type="match status" value="2"/>
</dbReference>
<dbReference type="Pfam" id="PF00008">
    <property type="entry name" value="EGF"/>
    <property type="match status" value="2"/>
</dbReference>
<feature type="domain" description="EGF-like" evidence="13">
    <location>
        <begin position="727"/>
        <end position="763"/>
    </location>
</feature>
<dbReference type="InterPro" id="IPR000742">
    <property type="entry name" value="EGF"/>
</dbReference>
<evidence type="ECO:0000256" key="10">
    <source>
        <dbReference type="RuleBase" id="RU280815"/>
    </source>
</evidence>
<dbReference type="AlphaFoldDB" id="A0AAV7K7N2"/>
<feature type="chain" id="PRO_5043720247" description="Delta-like protein" evidence="12">
    <location>
        <begin position="20"/>
        <end position="1041"/>
    </location>
</feature>
<evidence type="ECO:0000256" key="9">
    <source>
        <dbReference type="PROSITE-ProRule" id="PRU00377"/>
    </source>
</evidence>